<evidence type="ECO:0000259" key="22">
    <source>
        <dbReference type="PROSITE" id="PS50145"/>
    </source>
</evidence>
<dbReference type="PROSITE" id="PS00518">
    <property type="entry name" value="ZF_RING_1"/>
    <property type="match status" value="1"/>
</dbReference>
<evidence type="ECO:0000256" key="17">
    <source>
        <dbReference type="ARBA" id="ARBA00030810"/>
    </source>
</evidence>
<reference evidence="23" key="2">
    <citation type="journal article" date="2023" name="Science">
        <title>Genomic signatures of disease resistance in endangered staghorn corals.</title>
        <authorList>
            <person name="Vollmer S.V."/>
            <person name="Selwyn J.D."/>
            <person name="Despard B.A."/>
            <person name="Roesel C.L."/>
        </authorList>
    </citation>
    <scope>NUCLEOTIDE SEQUENCE</scope>
    <source>
        <strain evidence="23">K2</strain>
    </source>
</reference>
<evidence type="ECO:0000256" key="9">
    <source>
        <dbReference type="ARBA" id="ARBA00022677"/>
    </source>
</evidence>
<dbReference type="Gene3D" id="3.30.40.10">
    <property type="entry name" value="Zinc/RING finger domain, C3HC4 (zinc finger)"/>
    <property type="match status" value="3"/>
</dbReference>
<keyword evidence="8" id="KW-0963">Cytoplasm</keyword>
<keyword evidence="16" id="KW-0539">Nucleus</keyword>
<feature type="zinc finger region" description="TRAF-type" evidence="18">
    <location>
        <begin position="158"/>
        <end position="204"/>
    </location>
</feature>
<keyword evidence="9" id="KW-0551">Lipid droplet</keyword>
<comment type="similarity">
    <text evidence="6">Belongs to the TNF receptor-associated factor family. A subfamily.</text>
</comment>
<dbReference type="Proteomes" id="UP001249851">
    <property type="component" value="Unassembled WGS sequence"/>
</dbReference>
<evidence type="ECO:0000256" key="2">
    <source>
        <dbReference type="ARBA" id="ARBA00004123"/>
    </source>
</evidence>
<dbReference type="PROSITE" id="PS50144">
    <property type="entry name" value="MATH"/>
    <property type="match status" value="1"/>
</dbReference>
<evidence type="ECO:0000256" key="13">
    <source>
        <dbReference type="ARBA" id="ARBA00022771"/>
    </source>
</evidence>
<dbReference type="Pfam" id="PF21355">
    <property type="entry name" value="TRAF-mep_MATH"/>
    <property type="match status" value="1"/>
</dbReference>
<organism evidence="23 24">
    <name type="scientific">Acropora cervicornis</name>
    <name type="common">Staghorn coral</name>
    <dbReference type="NCBI Taxonomy" id="6130"/>
    <lineage>
        <taxon>Eukaryota</taxon>
        <taxon>Metazoa</taxon>
        <taxon>Cnidaria</taxon>
        <taxon>Anthozoa</taxon>
        <taxon>Hexacorallia</taxon>
        <taxon>Scleractinia</taxon>
        <taxon>Astrocoeniina</taxon>
        <taxon>Acroporidae</taxon>
        <taxon>Acropora</taxon>
    </lineage>
</organism>
<dbReference type="Pfam" id="PF13923">
    <property type="entry name" value="zf-C3HC4_2"/>
    <property type="match status" value="1"/>
</dbReference>
<dbReference type="GO" id="GO:0016567">
    <property type="term" value="P:protein ubiquitination"/>
    <property type="evidence" value="ECO:0007669"/>
    <property type="project" value="InterPro"/>
</dbReference>
<evidence type="ECO:0000259" key="21">
    <source>
        <dbReference type="PROSITE" id="PS50144"/>
    </source>
</evidence>
<dbReference type="GO" id="GO:0005811">
    <property type="term" value="C:lipid droplet"/>
    <property type="evidence" value="ECO:0007669"/>
    <property type="project" value="UniProtKB-SubCell"/>
</dbReference>
<evidence type="ECO:0000256" key="10">
    <source>
        <dbReference type="ARBA" id="ARBA00022679"/>
    </source>
</evidence>
<feature type="domain" description="RING-type" evidence="20">
    <location>
        <begin position="79"/>
        <end position="118"/>
    </location>
</feature>
<comment type="catalytic activity">
    <reaction evidence="1">
        <text>S-ubiquitinyl-[E2 ubiquitin-conjugating enzyme]-L-cysteine + [acceptor protein]-L-lysine = [E2 ubiquitin-conjugating enzyme]-L-cysteine + N(6)-ubiquitinyl-[acceptor protein]-L-lysine.</text>
        <dbReference type="EC" id="2.3.2.27"/>
    </reaction>
</comment>
<evidence type="ECO:0000256" key="11">
    <source>
        <dbReference type="ARBA" id="ARBA00022723"/>
    </source>
</evidence>
<evidence type="ECO:0000256" key="5">
    <source>
        <dbReference type="ARBA" id="ARBA00004906"/>
    </source>
</evidence>
<dbReference type="EMBL" id="JARQWQ010000010">
    <property type="protein sequence ID" value="KAK2569163.1"/>
    <property type="molecule type" value="Genomic_DNA"/>
</dbReference>
<feature type="domain" description="MATH" evidence="21">
    <location>
        <begin position="366"/>
        <end position="514"/>
    </location>
</feature>
<feature type="domain" description="TRAF-type" evidence="22">
    <location>
        <begin position="158"/>
        <end position="204"/>
    </location>
</feature>
<dbReference type="GO" id="GO:0031663">
    <property type="term" value="P:lipopolysaccharide-mediated signaling pathway"/>
    <property type="evidence" value="ECO:0007669"/>
    <property type="project" value="TreeGrafter"/>
</dbReference>
<dbReference type="GO" id="GO:0005938">
    <property type="term" value="C:cell cortex"/>
    <property type="evidence" value="ECO:0007669"/>
    <property type="project" value="UniProtKB-SubCell"/>
</dbReference>
<keyword evidence="15 18" id="KW-0862">Zinc</keyword>
<evidence type="ECO:0000256" key="8">
    <source>
        <dbReference type="ARBA" id="ARBA00022490"/>
    </source>
</evidence>
<dbReference type="GO" id="GO:0042981">
    <property type="term" value="P:regulation of apoptotic process"/>
    <property type="evidence" value="ECO:0007669"/>
    <property type="project" value="InterPro"/>
</dbReference>
<evidence type="ECO:0000256" key="15">
    <source>
        <dbReference type="ARBA" id="ARBA00022833"/>
    </source>
</evidence>
<dbReference type="FunFam" id="3.30.40.10:FF:000179">
    <property type="entry name" value="TNF receptor-associated factor"/>
    <property type="match status" value="1"/>
</dbReference>
<dbReference type="Pfam" id="PF02176">
    <property type="entry name" value="zf-TRAF"/>
    <property type="match status" value="2"/>
</dbReference>
<keyword evidence="14" id="KW-0833">Ubl conjugation pathway</keyword>
<evidence type="ECO:0000256" key="14">
    <source>
        <dbReference type="ARBA" id="ARBA00022786"/>
    </source>
</evidence>
<keyword evidence="12" id="KW-0677">Repeat</keyword>
<proteinExistence type="inferred from homology"/>
<protein>
    <recommendedName>
        <fullName evidence="7">RING-type E3 ubiquitin transferase</fullName>
        <ecNumber evidence="7">2.3.2.27</ecNumber>
    </recommendedName>
    <alternativeName>
        <fullName evidence="17">E3 ubiquitin-protein ligase TRAF6</fullName>
    </alternativeName>
</protein>
<dbReference type="EC" id="2.3.2.27" evidence="7"/>
<dbReference type="InterPro" id="IPR001841">
    <property type="entry name" value="Znf_RING"/>
</dbReference>
<accession>A0AAD9VC69</accession>
<dbReference type="GO" id="GO:0043122">
    <property type="term" value="P:regulation of canonical NF-kappaB signal transduction"/>
    <property type="evidence" value="ECO:0007669"/>
    <property type="project" value="TreeGrafter"/>
</dbReference>
<keyword evidence="11 18" id="KW-0479">Metal-binding</keyword>
<evidence type="ECO:0000256" key="4">
    <source>
        <dbReference type="ARBA" id="ARBA00004544"/>
    </source>
</evidence>
<dbReference type="PROSITE" id="PS50145">
    <property type="entry name" value="ZF_TRAF"/>
    <property type="match status" value="1"/>
</dbReference>
<evidence type="ECO:0000256" key="1">
    <source>
        <dbReference type="ARBA" id="ARBA00000900"/>
    </source>
</evidence>
<dbReference type="CDD" id="cd16643">
    <property type="entry name" value="mRING-HC-C3HC3D_TRAF6"/>
    <property type="match status" value="1"/>
</dbReference>
<keyword evidence="24" id="KW-1185">Reference proteome</keyword>
<keyword evidence="13 18" id="KW-0863">Zinc-finger</keyword>
<keyword evidence="23" id="KW-0675">Receptor</keyword>
<dbReference type="GO" id="GO:0005634">
    <property type="term" value="C:nucleus"/>
    <property type="evidence" value="ECO:0007669"/>
    <property type="project" value="UniProtKB-SubCell"/>
</dbReference>
<dbReference type="GO" id="GO:0061630">
    <property type="term" value="F:ubiquitin protein ligase activity"/>
    <property type="evidence" value="ECO:0007669"/>
    <property type="project" value="UniProtKB-EC"/>
</dbReference>
<evidence type="ECO:0000256" key="19">
    <source>
        <dbReference type="SAM" id="MobiDB-lite"/>
    </source>
</evidence>
<dbReference type="InterPro" id="IPR008974">
    <property type="entry name" value="TRAF-like"/>
</dbReference>
<evidence type="ECO:0000256" key="16">
    <source>
        <dbReference type="ARBA" id="ARBA00023242"/>
    </source>
</evidence>
<dbReference type="AlphaFoldDB" id="A0AAD9VC69"/>
<keyword evidence="10" id="KW-0808">Transferase</keyword>
<evidence type="ECO:0000259" key="20">
    <source>
        <dbReference type="PROSITE" id="PS50089"/>
    </source>
</evidence>
<dbReference type="GO" id="GO:0008270">
    <property type="term" value="F:zinc ion binding"/>
    <property type="evidence" value="ECO:0007669"/>
    <property type="project" value="UniProtKB-KW"/>
</dbReference>
<evidence type="ECO:0000256" key="18">
    <source>
        <dbReference type="PROSITE-ProRule" id="PRU00207"/>
    </source>
</evidence>
<dbReference type="PIRSF" id="PIRSF015614">
    <property type="entry name" value="TRAF"/>
    <property type="match status" value="1"/>
</dbReference>
<evidence type="ECO:0000313" key="23">
    <source>
        <dbReference type="EMBL" id="KAK2569163.1"/>
    </source>
</evidence>
<dbReference type="InterPro" id="IPR012227">
    <property type="entry name" value="TNF_rcpt-assoc_TRAF_met"/>
</dbReference>
<dbReference type="GO" id="GO:0005164">
    <property type="term" value="F:tumor necrosis factor receptor binding"/>
    <property type="evidence" value="ECO:0007669"/>
    <property type="project" value="InterPro"/>
</dbReference>
<dbReference type="InterPro" id="IPR002083">
    <property type="entry name" value="MATH/TRAF_dom"/>
</dbReference>
<dbReference type="SMART" id="SM00184">
    <property type="entry name" value="RING"/>
    <property type="match status" value="1"/>
</dbReference>
<gene>
    <name evidence="23" type="ORF">P5673_006060</name>
</gene>
<dbReference type="GO" id="GO:0141124">
    <property type="term" value="P:intracellular signaling cassette"/>
    <property type="evidence" value="ECO:0007669"/>
    <property type="project" value="UniProtKB-ARBA"/>
</dbReference>
<comment type="pathway">
    <text evidence="5">Protein modification; protein ubiquitination.</text>
</comment>
<dbReference type="PANTHER" id="PTHR10131:SF152">
    <property type="entry name" value="TNF RECEPTOR-ASSOCIATED FACTOR 6"/>
    <property type="match status" value="1"/>
</dbReference>
<dbReference type="SUPFAM" id="SSF57850">
    <property type="entry name" value="RING/U-box"/>
    <property type="match status" value="1"/>
</dbReference>
<dbReference type="PROSITE" id="PS50089">
    <property type="entry name" value="ZF_RING_2"/>
    <property type="match status" value="1"/>
</dbReference>
<name>A0AAD9VC69_ACRCE</name>
<dbReference type="InterPro" id="IPR027139">
    <property type="entry name" value="TRAF6_RING-HC"/>
</dbReference>
<dbReference type="Gene3D" id="2.60.210.10">
    <property type="entry name" value="Apoptosis, Tumor Necrosis Factor Receptor Associated Protein 2, Chain A"/>
    <property type="match status" value="1"/>
</dbReference>
<evidence type="ECO:0000256" key="12">
    <source>
        <dbReference type="ARBA" id="ARBA00022737"/>
    </source>
</evidence>
<evidence type="ECO:0000313" key="24">
    <source>
        <dbReference type="Proteomes" id="UP001249851"/>
    </source>
</evidence>
<evidence type="ECO:0000256" key="3">
    <source>
        <dbReference type="ARBA" id="ARBA00004502"/>
    </source>
</evidence>
<comment type="subcellular location">
    <subcellularLocation>
        <location evidence="4">Cytoplasm</location>
        <location evidence="4">Cell cortex</location>
    </subcellularLocation>
    <subcellularLocation>
        <location evidence="3">Lipid droplet</location>
    </subcellularLocation>
    <subcellularLocation>
        <location evidence="2">Nucleus</location>
    </subcellularLocation>
</comment>
<dbReference type="InterPro" id="IPR017907">
    <property type="entry name" value="Znf_RING_CS"/>
</dbReference>
<dbReference type="InterPro" id="IPR049342">
    <property type="entry name" value="TRAF1-6_MATH_dom"/>
</dbReference>
<feature type="region of interest" description="Disordered" evidence="19">
    <location>
        <begin position="269"/>
        <end position="291"/>
    </location>
</feature>
<dbReference type="InterPro" id="IPR013083">
    <property type="entry name" value="Znf_RING/FYVE/PHD"/>
</dbReference>
<dbReference type="GO" id="GO:0045087">
    <property type="term" value="P:innate immune response"/>
    <property type="evidence" value="ECO:0007669"/>
    <property type="project" value="TreeGrafter"/>
</dbReference>
<dbReference type="PANTHER" id="PTHR10131">
    <property type="entry name" value="TNF RECEPTOR ASSOCIATED FACTOR"/>
    <property type="match status" value="1"/>
</dbReference>
<comment type="caution">
    <text evidence="23">The sequence shown here is derived from an EMBL/GenBank/DDBJ whole genome shotgun (WGS) entry which is preliminary data.</text>
</comment>
<dbReference type="CDD" id="cd00270">
    <property type="entry name" value="MATH_TRAF_C"/>
    <property type="match status" value="1"/>
</dbReference>
<sequence length="516" mass="59133">MGFPPILSRCWYGVMVQGWVLKMSRSFCAEGSSSCFGETSTNPVSRFGRNEPPLRFHENPRSGGYDEYFDPPLENEYECPICLLGLRDPVQTPCGHRFCRGCIWRSIRDAGPKCPVDNQNLDELQHTPDYFAMREILNHAVFCKFCLRKGPLSKLQDHLKECDLFAVSCPKNCGKEFQRKDLKKHLKDDCPNRTIPCTFCAEEVLWNRMEMQDHNEKECPRAELKCPFSVVGCQFEGTRPAVDEHVKDKMLSHLMDLAKEFGALKIERPGLQAPKSGSRRTKGGVEAQEQAGQEVPVTNLARLCQEPQTEIDRLRGLVNEMTGTVESLEHRLNDSCMKVETLLQERTIRFNRQETRGFDFEGRVCNGSYIWRIENYQQRRQDAINGIATAVHSPAFYTSLYGYKLCLRINLNGVDSGVARYIALFVHMMQGDYDSILEWPFTGNITLTILDQSESTERQHISESLIAKPNLLAFQRPTAPRNYKGYGYVEFAPIEHIHGPRYVKNNTMLIRIQIDH</sequence>
<reference evidence="23" key="1">
    <citation type="journal article" date="2023" name="G3 (Bethesda)">
        <title>Whole genome assembly and annotation of the endangered Caribbean coral Acropora cervicornis.</title>
        <authorList>
            <person name="Selwyn J.D."/>
            <person name="Vollmer S.V."/>
        </authorList>
    </citation>
    <scope>NUCLEOTIDE SEQUENCE</scope>
    <source>
        <strain evidence="23">K2</strain>
    </source>
</reference>
<dbReference type="InterPro" id="IPR001293">
    <property type="entry name" value="Znf_TRAF"/>
</dbReference>
<dbReference type="SUPFAM" id="SSF49599">
    <property type="entry name" value="TRAF domain-like"/>
    <property type="match status" value="3"/>
</dbReference>
<evidence type="ECO:0000256" key="7">
    <source>
        <dbReference type="ARBA" id="ARBA00012483"/>
    </source>
</evidence>
<evidence type="ECO:0000256" key="6">
    <source>
        <dbReference type="ARBA" id="ARBA00006608"/>
    </source>
</evidence>